<keyword evidence="10" id="KW-1133">Transmembrane helix</keyword>
<comment type="catalytic activity">
    <reaction evidence="1">
        <text>S-ubiquitinyl-[E2 ubiquitin-conjugating enzyme]-L-cysteine + [acceptor protein]-L-lysine = [E2 ubiquitin-conjugating enzyme]-L-cysteine + N(6)-ubiquitinyl-[acceptor protein]-L-lysine.</text>
        <dbReference type="EC" id="2.3.2.27"/>
    </reaction>
</comment>
<accession>S8BZI9</accession>
<evidence type="ECO:0000313" key="12">
    <source>
        <dbReference type="EMBL" id="EPS59990.1"/>
    </source>
</evidence>
<dbReference type="PANTHER" id="PTHR46913">
    <property type="entry name" value="RING-H2 FINGER PROTEIN ATL16"/>
    <property type="match status" value="1"/>
</dbReference>
<dbReference type="OrthoDB" id="9984778at2759"/>
<dbReference type="GO" id="GO:0061630">
    <property type="term" value="F:ubiquitin protein ligase activity"/>
    <property type="evidence" value="ECO:0007669"/>
    <property type="project" value="UniProtKB-EC"/>
</dbReference>
<evidence type="ECO:0000256" key="10">
    <source>
        <dbReference type="SAM" id="Phobius"/>
    </source>
</evidence>
<evidence type="ECO:0000256" key="6">
    <source>
        <dbReference type="ARBA" id="ARBA00022771"/>
    </source>
</evidence>
<dbReference type="Gene3D" id="3.30.40.10">
    <property type="entry name" value="Zinc/RING finger domain, C3HC4 (zinc finger)"/>
    <property type="match status" value="1"/>
</dbReference>
<comment type="caution">
    <text evidence="12">The sequence shown here is derived from an EMBL/GenBank/DDBJ whole genome shotgun (WGS) entry which is preliminary data.</text>
</comment>
<reference evidence="12 13" key="1">
    <citation type="journal article" date="2013" name="BMC Genomics">
        <title>The miniature genome of a carnivorous plant Genlisea aurea contains a low number of genes and short non-coding sequences.</title>
        <authorList>
            <person name="Leushkin E.V."/>
            <person name="Sutormin R.A."/>
            <person name="Nabieva E.R."/>
            <person name="Penin A.A."/>
            <person name="Kondrashov A.S."/>
            <person name="Logacheva M.D."/>
        </authorList>
    </citation>
    <scope>NUCLEOTIDE SEQUENCE [LARGE SCALE GENOMIC DNA]</scope>
</reference>
<keyword evidence="4" id="KW-0808">Transferase</keyword>
<evidence type="ECO:0000256" key="1">
    <source>
        <dbReference type="ARBA" id="ARBA00000900"/>
    </source>
</evidence>
<proteinExistence type="predicted"/>
<dbReference type="PROSITE" id="PS50089">
    <property type="entry name" value="ZF_RING_2"/>
    <property type="match status" value="1"/>
</dbReference>
<evidence type="ECO:0000256" key="4">
    <source>
        <dbReference type="ARBA" id="ARBA00022679"/>
    </source>
</evidence>
<evidence type="ECO:0000259" key="11">
    <source>
        <dbReference type="PROSITE" id="PS50089"/>
    </source>
</evidence>
<dbReference type="InterPro" id="IPR001841">
    <property type="entry name" value="Znf_RING"/>
</dbReference>
<keyword evidence="5" id="KW-0479">Metal-binding</keyword>
<dbReference type="EC" id="2.3.2.27" evidence="3"/>
<evidence type="ECO:0000256" key="3">
    <source>
        <dbReference type="ARBA" id="ARBA00012483"/>
    </source>
</evidence>
<dbReference type="GO" id="GO:0008270">
    <property type="term" value="F:zinc ion binding"/>
    <property type="evidence" value="ECO:0007669"/>
    <property type="project" value="UniProtKB-KW"/>
</dbReference>
<keyword evidence="10" id="KW-0472">Membrane</keyword>
<sequence length="169" mass="19097">CYMCYICPDECYSLSSPPLPPPPSPEQKQNMSTILIAMLCILGAALLFLSYFTIIRFRAKLRRARNPTPGFAEDFADANRGPVPIHPIWHIRTVGLPQSAIDSISIYRYVRGEGVIEGTDCSICLNEFRENEDLRLLPKCSHAFHVPCIDEWLRSQKNCPVCRSPILSN</sequence>
<evidence type="ECO:0000313" key="13">
    <source>
        <dbReference type="Proteomes" id="UP000015453"/>
    </source>
</evidence>
<keyword evidence="6 9" id="KW-0863">Zinc-finger</keyword>
<dbReference type="PANTHER" id="PTHR46913:SF19">
    <property type="entry name" value="RING-TYPE E3 UBIQUITIN TRANSFERASE"/>
    <property type="match status" value="1"/>
</dbReference>
<feature type="non-terminal residue" evidence="12">
    <location>
        <position position="1"/>
    </location>
</feature>
<dbReference type="Pfam" id="PF13639">
    <property type="entry name" value="zf-RING_2"/>
    <property type="match status" value="1"/>
</dbReference>
<keyword evidence="8" id="KW-0862">Zinc</keyword>
<keyword evidence="13" id="KW-1185">Reference proteome</keyword>
<keyword evidence="7" id="KW-0833">Ubl conjugation pathway</keyword>
<comment type="pathway">
    <text evidence="2">Protein modification; protein ubiquitination.</text>
</comment>
<dbReference type="CDD" id="cd16461">
    <property type="entry name" value="RING-H2_EL5-like"/>
    <property type="match status" value="1"/>
</dbReference>
<dbReference type="SMART" id="SM01197">
    <property type="entry name" value="FANCL_C"/>
    <property type="match status" value="1"/>
</dbReference>
<evidence type="ECO:0000256" key="2">
    <source>
        <dbReference type="ARBA" id="ARBA00004906"/>
    </source>
</evidence>
<feature type="domain" description="RING-type" evidence="11">
    <location>
        <begin position="121"/>
        <end position="163"/>
    </location>
</feature>
<name>S8BZI9_9LAMI</name>
<evidence type="ECO:0000256" key="8">
    <source>
        <dbReference type="ARBA" id="ARBA00022833"/>
    </source>
</evidence>
<dbReference type="GO" id="GO:0016567">
    <property type="term" value="P:protein ubiquitination"/>
    <property type="evidence" value="ECO:0007669"/>
    <property type="project" value="UniProtKB-UniPathway"/>
</dbReference>
<organism evidence="12 13">
    <name type="scientific">Genlisea aurea</name>
    <dbReference type="NCBI Taxonomy" id="192259"/>
    <lineage>
        <taxon>Eukaryota</taxon>
        <taxon>Viridiplantae</taxon>
        <taxon>Streptophyta</taxon>
        <taxon>Embryophyta</taxon>
        <taxon>Tracheophyta</taxon>
        <taxon>Spermatophyta</taxon>
        <taxon>Magnoliopsida</taxon>
        <taxon>eudicotyledons</taxon>
        <taxon>Gunneridae</taxon>
        <taxon>Pentapetalae</taxon>
        <taxon>asterids</taxon>
        <taxon>lamiids</taxon>
        <taxon>Lamiales</taxon>
        <taxon>Lentibulariaceae</taxon>
        <taxon>Genlisea</taxon>
    </lineage>
</organism>
<dbReference type="SMART" id="SM00184">
    <property type="entry name" value="RING"/>
    <property type="match status" value="1"/>
</dbReference>
<dbReference type="InterPro" id="IPR044600">
    <property type="entry name" value="ATL1/ATL16-like"/>
</dbReference>
<dbReference type="InterPro" id="IPR013083">
    <property type="entry name" value="Znf_RING/FYVE/PHD"/>
</dbReference>
<dbReference type="EMBL" id="AUSU01007915">
    <property type="protein sequence ID" value="EPS59990.1"/>
    <property type="molecule type" value="Genomic_DNA"/>
</dbReference>
<dbReference type="SUPFAM" id="SSF57850">
    <property type="entry name" value="RING/U-box"/>
    <property type="match status" value="1"/>
</dbReference>
<dbReference type="AlphaFoldDB" id="S8BZI9"/>
<feature type="transmembrane region" description="Helical" evidence="10">
    <location>
        <begin position="34"/>
        <end position="55"/>
    </location>
</feature>
<dbReference type="UniPathway" id="UPA00143"/>
<gene>
    <name evidence="12" type="ORF">M569_14815</name>
</gene>
<evidence type="ECO:0000256" key="9">
    <source>
        <dbReference type="PROSITE-ProRule" id="PRU00175"/>
    </source>
</evidence>
<protein>
    <recommendedName>
        <fullName evidence="3">RING-type E3 ubiquitin transferase</fullName>
        <ecNumber evidence="3">2.3.2.27</ecNumber>
    </recommendedName>
</protein>
<evidence type="ECO:0000256" key="5">
    <source>
        <dbReference type="ARBA" id="ARBA00022723"/>
    </source>
</evidence>
<feature type="non-terminal residue" evidence="12">
    <location>
        <position position="169"/>
    </location>
</feature>
<evidence type="ECO:0000256" key="7">
    <source>
        <dbReference type="ARBA" id="ARBA00022786"/>
    </source>
</evidence>
<dbReference type="Proteomes" id="UP000015453">
    <property type="component" value="Unassembled WGS sequence"/>
</dbReference>
<keyword evidence="10" id="KW-0812">Transmembrane</keyword>